<dbReference type="AlphaFoldDB" id="A0A8J3WHI7"/>
<protein>
    <submittedName>
        <fullName evidence="1">Uncharacterized protein</fullName>
    </submittedName>
</protein>
<proteinExistence type="predicted"/>
<comment type="caution">
    <text evidence="1">The sequence shown here is derived from an EMBL/GenBank/DDBJ whole genome shotgun (WGS) entry which is preliminary data.</text>
</comment>
<dbReference type="OrthoDB" id="583504at2"/>
<sequence>MLVMGVSISVAFLADLERNDPDGAVYHRRAFERLSAALAQEGIAWREPDAPDTRPVSAGMPYGYLHHLRRVFVLHKYGRTVTSAHATDPDQYDLDMGRVNDETTLFSSHLLCHADSEGYYVPVDFGDPLFLPEQANVAGGGIVGSSQRLRAELAFIAPALGIKADGTGAVPQRELARLAATPPDDPFEPELFAWHRLYRACTVSISSGHAVVFH</sequence>
<evidence type="ECO:0000313" key="1">
    <source>
        <dbReference type="EMBL" id="GIH88772.1"/>
    </source>
</evidence>
<dbReference type="Proteomes" id="UP000655044">
    <property type="component" value="Unassembled WGS sequence"/>
</dbReference>
<keyword evidence="2" id="KW-1185">Reference proteome</keyword>
<accession>A0A8J3WHI7</accession>
<name>A0A8J3WHI7_PLARO</name>
<organism evidence="1 2">
    <name type="scientific">Planobispora rosea</name>
    <dbReference type="NCBI Taxonomy" id="35762"/>
    <lineage>
        <taxon>Bacteria</taxon>
        <taxon>Bacillati</taxon>
        <taxon>Actinomycetota</taxon>
        <taxon>Actinomycetes</taxon>
        <taxon>Streptosporangiales</taxon>
        <taxon>Streptosporangiaceae</taxon>
        <taxon>Planobispora</taxon>
    </lineage>
</organism>
<dbReference type="EMBL" id="BOOI01000090">
    <property type="protein sequence ID" value="GIH88772.1"/>
    <property type="molecule type" value="Genomic_DNA"/>
</dbReference>
<reference evidence="1" key="1">
    <citation type="submission" date="2021-01" db="EMBL/GenBank/DDBJ databases">
        <title>Whole genome shotgun sequence of Planobispora rosea NBRC 15558.</title>
        <authorList>
            <person name="Komaki H."/>
            <person name="Tamura T."/>
        </authorList>
    </citation>
    <scope>NUCLEOTIDE SEQUENCE</scope>
    <source>
        <strain evidence="1">NBRC 15558</strain>
    </source>
</reference>
<evidence type="ECO:0000313" key="2">
    <source>
        <dbReference type="Proteomes" id="UP000655044"/>
    </source>
</evidence>
<dbReference type="RefSeq" id="WP_068923131.1">
    <property type="nucleotide sequence ID" value="NZ_JPMW01000001.1"/>
</dbReference>
<gene>
    <name evidence="1" type="ORF">Pro02_71800</name>
</gene>